<protein>
    <submittedName>
        <fullName evidence="2">Uncharacterized protein</fullName>
    </submittedName>
</protein>
<reference evidence="2 3" key="1">
    <citation type="submission" date="2020-04" db="EMBL/GenBank/DDBJ databases">
        <authorList>
            <person name="Hitch T.C.A."/>
            <person name="Wylensek D."/>
            <person name="Clavel T."/>
        </authorList>
    </citation>
    <scope>NUCLEOTIDE SEQUENCE [LARGE SCALE GENOMIC DNA]</scope>
    <source>
        <strain evidence="2 3">WCA-386-APC-4I</strain>
    </source>
</reference>
<gene>
    <name evidence="2" type="ORF">HF865_00815</name>
</gene>
<sequence length="50" mass="5472">MAQEAMSNGILPSDFYKSSFSDVMAAQNAKSRKDRPQDPLTLVGSDAFTF</sequence>
<accession>A0AAW9ZI71</accession>
<proteinExistence type="predicted"/>
<evidence type="ECO:0000313" key="3">
    <source>
        <dbReference type="Proteomes" id="UP000587270"/>
    </source>
</evidence>
<evidence type="ECO:0000313" key="2">
    <source>
        <dbReference type="EMBL" id="NME21273.1"/>
    </source>
</evidence>
<dbReference type="EMBL" id="JABAFN010000001">
    <property type="protein sequence ID" value="NME21273.1"/>
    <property type="molecule type" value="Genomic_DNA"/>
</dbReference>
<comment type="caution">
    <text evidence="2">The sequence shown here is derived from an EMBL/GenBank/DDBJ whole genome shotgun (WGS) entry which is preliminary data.</text>
</comment>
<feature type="region of interest" description="Disordered" evidence="1">
    <location>
        <begin position="27"/>
        <end position="50"/>
    </location>
</feature>
<evidence type="ECO:0000256" key="1">
    <source>
        <dbReference type="SAM" id="MobiDB-lite"/>
    </source>
</evidence>
<name>A0AAW9ZI71_LIMRT</name>
<dbReference type="RefSeq" id="WP_165929354.1">
    <property type="nucleotide sequence ID" value="NZ_CP065330.1"/>
</dbReference>
<dbReference type="Proteomes" id="UP000587270">
    <property type="component" value="Unassembled WGS sequence"/>
</dbReference>
<dbReference type="AlphaFoldDB" id="A0AAW9ZI71"/>
<organism evidence="2 3">
    <name type="scientific">Limosilactobacillus reuteri</name>
    <name type="common">Lactobacillus reuteri</name>
    <dbReference type="NCBI Taxonomy" id="1598"/>
    <lineage>
        <taxon>Bacteria</taxon>
        <taxon>Bacillati</taxon>
        <taxon>Bacillota</taxon>
        <taxon>Bacilli</taxon>
        <taxon>Lactobacillales</taxon>
        <taxon>Lactobacillaceae</taxon>
        <taxon>Limosilactobacillus</taxon>
    </lineage>
</organism>